<keyword evidence="5" id="KW-1185">Reference proteome</keyword>
<evidence type="ECO:0000256" key="1">
    <source>
        <dbReference type="ARBA" id="ARBA00022679"/>
    </source>
</evidence>
<protein>
    <submittedName>
        <fullName evidence="4">Acetyltransferase, GNAT family</fullName>
    </submittedName>
</protein>
<dbReference type="HOGENOM" id="CLU_099842_0_0_4"/>
<keyword evidence="1 4" id="KW-0808">Transferase</keyword>
<dbReference type="SUPFAM" id="SSF55729">
    <property type="entry name" value="Acyl-CoA N-acyltransferases (Nat)"/>
    <property type="match status" value="1"/>
</dbReference>
<proteinExistence type="predicted"/>
<dbReference type="Proteomes" id="UP000011021">
    <property type="component" value="Unassembled WGS sequence"/>
</dbReference>
<dbReference type="CDD" id="cd04301">
    <property type="entry name" value="NAT_SF"/>
    <property type="match status" value="1"/>
</dbReference>
<dbReference type="Gene3D" id="3.40.630.30">
    <property type="match status" value="1"/>
</dbReference>
<evidence type="ECO:0000313" key="5">
    <source>
        <dbReference type="Proteomes" id="UP000011021"/>
    </source>
</evidence>
<evidence type="ECO:0000259" key="3">
    <source>
        <dbReference type="PROSITE" id="PS51186"/>
    </source>
</evidence>
<dbReference type="PANTHER" id="PTHR43877">
    <property type="entry name" value="AMINOALKYLPHOSPHONATE N-ACETYLTRANSFERASE-RELATED-RELATED"/>
    <property type="match status" value="1"/>
</dbReference>
<dbReference type="InterPro" id="IPR000182">
    <property type="entry name" value="GNAT_dom"/>
</dbReference>
<dbReference type="InterPro" id="IPR016181">
    <property type="entry name" value="Acyl_CoA_acyltransferase"/>
</dbReference>
<dbReference type="eggNOG" id="COG0456">
    <property type="taxonomic scope" value="Bacteria"/>
</dbReference>
<dbReference type="EMBL" id="AEQP01000013">
    <property type="protein sequence ID" value="EFV94628.1"/>
    <property type="molecule type" value="Genomic_DNA"/>
</dbReference>
<name>E7RY54_9BURK</name>
<comment type="caution">
    <text evidence="4">The sequence shown here is derived from an EMBL/GenBank/DDBJ whole genome shotgun (WGS) entry which is preliminary data.</text>
</comment>
<gene>
    <name evidence="4" type="ORF">HMPREF0551_1618</name>
</gene>
<dbReference type="GO" id="GO:0016747">
    <property type="term" value="F:acyltransferase activity, transferring groups other than amino-acyl groups"/>
    <property type="evidence" value="ECO:0007669"/>
    <property type="project" value="InterPro"/>
</dbReference>
<evidence type="ECO:0000313" key="4">
    <source>
        <dbReference type="EMBL" id="EFV94628.1"/>
    </source>
</evidence>
<reference evidence="4 5" key="1">
    <citation type="submission" date="2010-12" db="EMBL/GenBank/DDBJ databases">
        <authorList>
            <person name="Muzny D."/>
            <person name="Qin X."/>
            <person name="Deng J."/>
            <person name="Jiang H."/>
            <person name="Liu Y."/>
            <person name="Qu J."/>
            <person name="Song X.-Z."/>
            <person name="Zhang L."/>
            <person name="Thornton R."/>
            <person name="Coyle M."/>
            <person name="Francisco L."/>
            <person name="Jackson L."/>
            <person name="Javaid M."/>
            <person name="Korchina V."/>
            <person name="Kovar C."/>
            <person name="Mata R."/>
            <person name="Mathew T."/>
            <person name="Ngo R."/>
            <person name="Nguyen L."/>
            <person name="Nguyen N."/>
            <person name="Okwuonu G."/>
            <person name="Ongeri F."/>
            <person name="Pham C."/>
            <person name="Simmons D."/>
            <person name="Wilczek-Boney K."/>
            <person name="Hale W."/>
            <person name="Jakkamsetti A."/>
            <person name="Pham P."/>
            <person name="Ruth R."/>
            <person name="San Lucas F."/>
            <person name="Warren J."/>
            <person name="Zhang J."/>
            <person name="Zhao Z."/>
            <person name="Zhou C."/>
            <person name="Zhu D."/>
            <person name="Lee S."/>
            <person name="Bess C."/>
            <person name="Blankenburg K."/>
            <person name="Forbes L."/>
            <person name="Fu Q."/>
            <person name="Gubbala S."/>
            <person name="Hirani K."/>
            <person name="Jayaseelan J.C."/>
            <person name="Lara F."/>
            <person name="Munidasa M."/>
            <person name="Palculict T."/>
            <person name="Patil S."/>
            <person name="Pu L.-L."/>
            <person name="Saada N."/>
            <person name="Tang L."/>
            <person name="Weissenberger G."/>
            <person name="Zhu Y."/>
            <person name="Hemphill L."/>
            <person name="Shang Y."/>
            <person name="Youmans B."/>
            <person name="Ayvaz T."/>
            <person name="Ross M."/>
            <person name="Santibanez J."/>
            <person name="Aqrawi P."/>
            <person name="Gross S."/>
            <person name="Joshi V."/>
            <person name="Fowler G."/>
            <person name="Nazareth L."/>
            <person name="Reid J."/>
            <person name="Worley K."/>
            <person name="Petrosino J."/>
            <person name="Highlander S."/>
            <person name="Gibbs R."/>
        </authorList>
    </citation>
    <scope>NUCLEOTIDE SEQUENCE [LARGE SCALE GENOMIC DNA]</scope>
    <source>
        <strain evidence="4 5">ATCC 51599</strain>
    </source>
</reference>
<dbReference type="RefSeq" id="WP_005673929.1">
    <property type="nucleotide sequence ID" value="NZ_CP146288.1"/>
</dbReference>
<dbReference type="AlphaFoldDB" id="E7RY54"/>
<accession>E7RY54</accession>
<sequence>MGSLPFPHHRLGHVPVQISPLEESHLPQLMQVQKQAYVGLPVLEPVEFFQNRQQLAPQGCLVALAGNRVAGYLVSYPWDDGLPPALGELLDALPEPGRHWFVHDCAVSPEWHGRGVAQRLLAATVAAARRQGLGSLRLVSLAGAVRFWQRHGFQDVTPTPRLQTKLAGYGAGARLMQRRILAEPGPSA</sequence>
<organism evidence="4 5">
    <name type="scientific">Lautropia mirabilis ATCC 51599</name>
    <dbReference type="NCBI Taxonomy" id="887898"/>
    <lineage>
        <taxon>Bacteria</taxon>
        <taxon>Pseudomonadati</taxon>
        <taxon>Pseudomonadota</taxon>
        <taxon>Betaproteobacteria</taxon>
        <taxon>Burkholderiales</taxon>
        <taxon>Burkholderiaceae</taxon>
        <taxon>Lautropia</taxon>
    </lineage>
</organism>
<dbReference type="PROSITE" id="PS51186">
    <property type="entry name" value="GNAT"/>
    <property type="match status" value="1"/>
</dbReference>
<dbReference type="STRING" id="887898.HMPREF0551_1618"/>
<dbReference type="Pfam" id="PF00583">
    <property type="entry name" value="Acetyltransf_1"/>
    <property type="match status" value="1"/>
</dbReference>
<dbReference type="PANTHER" id="PTHR43877:SF2">
    <property type="entry name" value="AMINOALKYLPHOSPHONATE N-ACETYLTRANSFERASE-RELATED"/>
    <property type="match status" value="1"/>
</dbReference>
<keyword evidence="2" id="KW-0012">Acyltransferase</keyword>
<evidence type="ECO:0000256" key="2">
    <source>
        <dbReference type="ARBA" id="ARBA00023315"/>
    </source>
</evidence>
<feature type="domain" description="N-acetyltransferase" evidence="3">
    <location>
        <begin position="16"/>
        <end position="181"/>
    </location>
</feature>
<dbReference type="InterPro" id="IPR050832">
    <property type="entry name" value="Bact_Acetyltransf"/>
</dbReference>